<keyword evidence="4" id="KW-1185">Reference proteome</keyword>
<proteinExistence type="predicted"/>
<dbReference type="InterPro" id="IPR015424">
    <property type="entry name" value="PyrdxlP-dep_Trfase"/>
</dbReference>
<organism evidence="3 4">
    <name type="scientific">Sanghuangporus baumii</name>
    <name type="common">Phellinus baumii</name>
    <dbReference type="NCBI Taxonomy" id="108892"/>
    <lineage>
        <taxon>Eukaryota</taxon>
        <taxon>Fungi</taxon>
        <taxon>Dikarya</taxon>
        <taxon>Basidiomycota</taxon>
        <taxon>Agaricomycotina</taxon>
        <taxon>Agaricomycetes</taxon>
        <taxon>Hymenochaetales</taxon>
        <taxon>Hymenochaetaceae</taxon>
        <taxon>Sanghuangporus</taxon>
    </lineage>
</organism>
<evidence type="ECO:0000256" key="1">
    <source>
        <dbReference type="ARBA" id="ARBA00001933"/>
    </source>
</evidence>
<dbReference type="InterPro" id="IPR000277">
    <property type="entry name" value="Cys/Met-Metab_PyrdxlP-dep_enz"/>
</dbReference>
<evidence type="ECO:0000313" key="4">
    <source>
        <dbReference type="Proteomes" id="UP000757232"/>
    </source>
</evidence>
<keyword evidence="2" id="KW-0663">Pyridoxal phosphate</keyword>
<evidence type="ECO:0000313" key="3">
    <source>
        <dbReference type="EMBL" id="OCB86588.1"/>
    </source>
</evidence>
<dbReference type="Proteomes" id="UP000757232">
    <property type="component" value="Unassembled WGS sequence"/>
</dbReference>
<comment type="cofactor">
    <cofactor evidence="1">
        <name>pyridoxal 5'-phosphate</name>
        <dbReference type="ChEBI" id="CHEBI:597326"/>
    </cofactor>
</comment>
<accession>A0A9Q5HV50</accession>
<dbReference type="FunFam" id="3.90.1150.10:FF:000063">
    <property type="entry name" value="Probable cystathionine gamma-synthase"/>
    <property type="match status" value="1"/>
</dbReference>
<reference evidence="3" key="1">
    <citation type="submission" date="2016-06" db="EMBL/GenBank/DDBJ databases">
        <title>Draft Genome sequence of the fungus Inonotus baumii.</title>
        <authorList>
            <person name="Zhu H."/>
            <person name="Lin W."/>
        </authorList>
    </citation>
    <scope>NUCLEOTIDE SEQUENCE</scope>
    <source>
        <strain evidence="3">821</strain>
    </source>
</reference>
<dbReference type="GO" id="GO:0019346">
    <property type="term" value="P:transsulfuration"/>
    <property type="evidence" value="ECO:0007669"/>
    <property type="project" value="InterPro"/>
</dbReference>
<dbReference type="EMBL" id="LNZH02000200">
    <property type="protein sequence ID" value="OCB86588.1"/>
    <property type="molecule type" value="Genomic_DNA"/>
</dbReference>
<dbReference type="Gene3D" id="3.40.640.10">
    <property type="entry name" value="Type I PLP-dependent aspartate aminotransferase-like (Major domain)"/>
    <property type="match status" value="1"/>
</dbReference>
<dbReference type="OrthoDB" id="10047078at2759"/>
<dbReference type="GO" id="GO:0003962">
    <property type="term" value="F:cystathionine gamma-synthase activity"/>
    <property type="evidence" value="ECO:0007669"/>
    <property type="project" value="TreeGrafter"/>
</dbReference>
<dbReference type="PANTHER" id="PTHR42699">
    <property type="match status" value="1"/>
</dbReference>
<evidence type="ECO:0000256" key="2">
    <source>
        <dbReference type="ARBA" id="ARBA00022898"/>
    </source>
</evidence>
<dbReference type="InterPro" id="IPR015422">
    <property type="entry name" value="PyrdxlP-dep_Trfase_small"/>
</dbReference>
<dbReference type="GO" id="GO:0030170">
    <property type="term" value="F:pyridoxal phosphate binding"/>
    <property type="evidence" value="ECO:0007669"/>
    <property type="project" value="InterPro"/>
</dbReference>
<protein>
    <submittedName>
        <fullName evidence="3">PLP-dependent transferase</fullName>
    </submittedName>
</protein>
<dbReference type="InterPro" id="IPR015421">
    <property type="entry name" value="PyrdxlP-dep_Trfase_major"/>
</dbReference>
<dbReference type="PANTHER" id="PTHR42699:SF1">
    <property type="entry name" value="CYSTATHIONINE GAMMA-SYNTHASE-RELATED"/>
    <property type="match status" value="1"/>
</dbReference>
<dbReference type="InterPro" id="IPR051750">
    <property type="entry name" value="Trans-sulfuration_enzymes"/>
</dbReference>
<name>A0A9Q5HV50_SANBA</name>
<comment type="caution">
    <text evidence="3">The sequence shown here is derived from an EMBL/GenBank/DDBJ whole genome shotgun (WGS) entry which is preliminary data.</text>
</comment>
<dbReference type="Gene3D" id="3.90.1150.10">
    <property type="entry name" value="Aspartate Aminotransferase, domain 1"/>
    <property type="match status" value="1"/>
</dbReference>
<dbReference type="SUPFAM" id="SSF53383">
    <property type="entry name" value="PLP-dependent transferases"/>
    <property type="match status" value="1"/>
</dbReference>
<dbReference type="Pfam" id="PF01053">
    <property type="entry name" value="Cys_Met_Meta_PP"/>
    <property type="match status" value="1"/>
</dbReference>
<gene>
    <name evidence="3" type="ORF">A7U60_g6265</name>
</gene>
<sequence length="642" mass="72172">MQSQFHCRHGEIMSDMRKGRKEWSMLWLLDIQDFSSTRAYKRCLVFDFVRHHVPIDSVVQLASICEKKFGSQEERCMIFPSKKTAEFCREFIAKHSPNPQSPVPVRLIEFVVCPDEITAPSDSRCIDLHIVLFPADVFPIAKKFWQHTGMGISSRTAVRCLTRMSESPTSPTTRDHLPALNRLPSKPQNRHYIVKSPPPPSHEEEVEDVNSYLEERYGRNLPLGYAAAAKRALRRRIAGVLVHDQCYNTQDTQRLPEAGGDEAVLGPSSRGVENVTEDDVFLYPTGMSAIWWAHHLALLTRPQQKSVCFGFPYTDTLKILEKWGSGCYHFGHGLDSDIDALEKLFEELSPNHLSSSSPPILTLFTEFPSNPLLRSANLPRLRALADKYDFLIVVDETIGNFVNVSVLPYADIVVSSLTKVFSGDSNVMGGRYVAAVMVSMRLLIPFYSLVLNPNGKHYATLKSTLQKEFDDIYFDEDAIFMERNSRNFRRRIQTINENAEAVCDFLKSFCSSAAGGPPLVKEVYYPKFMTRENYDACRAADLPPNASAFGGLFSVTFTQLAASHAFFDALECMKGPSLGTSFTLACPYTIIAHYEELDWAEKWGVEKGLVRVSVGTEEKEELLSVFRKALEAAGAAVRTLNA</sequence>
<dbReference type="AlphaFoldDB" id="A0A9Q5HV50"/>
<keyword evidence="3" id="KW-0808">Transferase</keyword>